<dbReference type="RefSeq" id="WP_208959522.1">
    <property type="nucleotide sequence ID" value="NZ_CP142435.1"/>
</dbReference>
<sequence>MGKKIFVDFPLVILIASLVWHFLIAKNNFAGFETTATLIMFYYLISSIYFYCFKNKSK</sequence>
<evidence type="ECO:0000313" key="2">
    <source>
        <dbReference type="EMBL" id="XBC50193.1"/>
    </source>
</evidence>
<accession>A0AB74TZ72</accession>
<evidence type="ECO:0000256" key="1">
    <source>
        <dbReference type="SAM" id="Phobius"/>
    </source>
</evidence>
<protein>
    <submittedName>
        <fullName evidence="2">Uncharacterized protein</fullName>
    </submittedName>
</protein>
<keyword evidence="1" id="KW-0472">Membrane</keyword>
<name>A0AB74TZ72_9LACT</name>
<dbReference type="KEGG" id="dst:VUQ06_02980"/>
<reference evidence="2" key="1">
    <citation type="submission" date="2023-12" db="EMBL/GenBank/DDBJ databases">
        <title>Dolosigranulum savutii sp. nov. isolated from human upper respiratory samples collected in Botswana.</title>
        <authorList>
            <person name="Kelly M.S."/>
        </authorList>
    </citation>
    <scope>NUCLEOTIDE SEQUENCE</scope>
    <source>
        <strain evidence="2">MSK294</strain>
    </source>
</reference>
<feature type="transmembrane region" description="Helical" evidence="1">
    <location>
        <begin position="29"/>
        <end position="52"/>
    </location>
</feature>
<organism evidence="2">
    <name type="scientific">Dolosigranulum savutiense</name>
    <dbReference type="NCBI Taxonomy" id="3110288"/>
    <lineage>
        <taxon>Bacteria</taxon>
        <taxon>Bacillati</taxon>
        <taxon>Bacillota</taxon>
        <taxon>Bacilli</taxon>
        <taxon>Lactobacillales</taxon>
        <taxon>Carnobacteriaceae</taxon>
        <taxon>Dolosigranulum</taxon>
    </lineage>
</organism>
<keyword evidence="1" id="KW-0812">Transmembrane</keyword>
<keyword evidence="1" id="KW-1133">Transmembrane helix</keyword>
<proteinExistence type="predicted"/>
<dbReference type="EMBL" id="CP142435">
    <property type="protein sequence ID" value="XBC50193.1"/>
    <property type="molecule type" value="Genomic_DNA"/>
</dbReference>
<feature type="transmembrane region" description="Helical" evidence="1">
    <location>
        <begin position="5"/>
        <end position="23"/>
    </location>
</feature>
<dbReference type="AlphaFoldDB" id="A0AB74TZ72"/>
<gene>
    <name evidence="2" type="ORF">VUQ06_02980</name>
</gene>